<name>A0A1J4KNY1_9EUKA</name>
<dbReference type="Proteomes" id="UP000179807">
    <property type="component" value="Unassembled WGS sequence"/>
</dbReference>
<gene>
    <name evidence="2" type="ORF">TRFO_17448</name>
</gene>
<evidence type="ECO:0000313" key="2">
    <source>
        <dbReference type="EMBL" id="OHT12632.1"/>
    </source>
</evidence>
<feature type="transmembrane region" description="Helical" evidence="1">
    <location>
        <begin position="42"/>
        <end position="64"/>
    </location>
</feature>
<evidence type="ECO:0008006" key="4">
    <source>
        <dbReference type="Google" id="ProtNLM"/>
    </source>
</evidence>
<dbReference type="AlphaFoldDB" id="A0A1J4KNY1"/>
<dbReference type="GeneID" id="94834295"/>
<keyword evidence="1" id="KW-0812">Transmembrane</keyword>
<keyword evidence="3" id="KW-1185">Reference proteome</keyword>
<keyword evidence="1" id="KW-0472">Membrane</keyword>
<comment type="caution">
    <text evidence="2">The sequence shown here is derived from an EMBL/GenBank/DDBJ whole genome shotgun (WGS) entry which is preliminary data.</text>
</comment>
<evidence type="ECO:0000313" key="3">
    <source>
        <dbReference type="Proteomes" id="UP000179807"/>
    </source>
</evidence>
<organism evidence="2 3">
    <name type="scientific">Tritrichomonas foetus</name>
    <dbReference type="NCBI Taxonomy" id="1144522"/>
    <lineage>
        <taxon>Eukaryota</taxon>
        <taxon>Metamonada</taxon>
        <taxon>Parabasalia</taxon>
        <taxon>Tritrichomonadida</taxon>
        <taxon>Tritrichomonadidae</taxon>
        <taxon>Tritrichomonas</taxon>
    </lineage>
</organism>
<protein>
    <recommendedName>
        <fullName evidence="4">Tetraspanin family protein</fullName>
    </recommendedName>
</protein>
<dbReference type="RefSeq" id="XP_068365768.1">
    <property type="nucleotide sequence ID" value="XM_068499591.1"/>
</dbReference>
<dbReference type="EMBL" id="MLAK01000559">
    <property type="protein sequence ID" value="OHT12632.1"/>
    <property type="molecule type" value="Genomic_DNA"/>
</dbReference>
<accession>A0A1J4KNY1</accession>
<feature type="transmembrane region" description="Helical" evidence="1">
    <location>
        <begin position="162"/>
        <end position="185"/>
    </location>
</feature>
<feature type="transmembrane region" description="Helical" evidence="1">
    <location>
        <begin position="71"/>
        <end position="90"/>
    </location>
</feature>
<evidence type="ECO:0000256" key="1">
    <source>
        <dbReference type="SAM" id="Phobius"/>
    </source>
</evidence>
<reference evidence="2" key="1">
    <citation type="submission" date="2016-10" db="EMBL/GenBank/DDBJ databases">
        <authorList>
            <person name="Benchimol M."/>
            <person name="Almeida L.G."/>
            <person name="Vasconcelos A.T."/>
            <person name="Perreira-Neves A."/>
            <person name="Rosa I.A."/>
            <person name="Tasca T."/>
            <person name="Bogo M.R."/>
            <person name="de Souza W."/>
        </authorList>
    </citation>
    <scope>NUCLEOTIDE SEQUENCE [LARGE SCALE GENOMIC DNA]</scope>
    <source>
        <strain evidence="2">K</strain>
    </source>
</reference>
<dbReference type="VEuPathDB" id="TrichDB:TRFO_17448"/>
<feature type="transmembrane region" description="Helical" evidence="1">
    <location>
        <begin position="7"/>
        <end position="30"/>
    </location>
</feature>
<proteinExistence type="predicted"/>
<keyword evidence="1" id="KW-1133">Transmembrane helix</keyword>
<sequence>MKPLPASIFICVINIIVGVVFIVANKTWLYLTGLINLTLQPLIISIFSLSLFYLSIVCITIYHYQQIVKVFNFFLLTSSFSVVLLLYFAFNWGINTPQLFQSLSYQWKSNVNTDIIIPIEYYFKCCGFFSINDIPEDNCTVSKKNSCLNAMQKNLSPSLHGASAFLCAQIVSLLLINFLFYQIVWTRDPHYHKSKKMLTSNIGI</sequence>